<name>G6AGG5_9BACT</name>
<dbReference type="InterPro" id="IPR027931">
    <property type="entry name" value="DUF4595"/>
</dbReference>
<evidence type="ECO:0000256" key="1">
    <source>
        <dbReference type="SAM" id="SignalP"/>
    </source>
</evidence>
<feature type="signal peptide" evidence="1">
    <location>
        <begin position="1"/>
        <end position="21"/>
    </location>
</feature>
<proteinExistence type="predicted"/>
<dbReference type="HOGENOM" id="CLU_1073077_0_0_10"/>
<sequence>MKKTVLLGLLSLTICLFTACSSDNDDKENNNGGGINLAGERLVGYSDNLGNVYSDFKYDDQGRLISVTGAHTEHGTNSTDNFLITYSYSENTILKQLKGNRDNRKDFYTLVNGRVIKAVSSEDNRTNTYEFTYDHAGQLIRVSEGSDMTNYVWENGNIISEGESTYTYTDKPAKKFVVLEDLEYCLPTPDGVDPVLFQQGYFGKYPHNLVKTAHTVAHHSDGSHYYTTPLEINCTYTFDSKGNVVKAKDSTGKEGVFTWE</sequence>
<evidence type="ECO:0000259" key="2">
    <source>
        <dbReference type="Pfam" id="PF15283"/>
    </source>
</evidence>
<dbReference type="AlphaFoldDB" id="G6AGG5"/>
<dbReference type="PROSITE" id="PS51257">
    <property type="entry name" value="PROKAR_LIPOPROTEIN"/>
    <property type="match status" value="1"/>
</dbReference>
<organism evidence="3 4">
    <name type="scientific">Prevotella histicola F0411</name>
    <dbReference type="NCBI Taxonomy" id="857291"/>
    <lineage>
        <taxon>Bacteria</taxon>
        <taxon>Pseudomonadati</taxon>
        <taxon>Bacteroidota</taxon>
        <taxon>Bacteroidia</taxon>
        <taxon>Bacteroidales</taxon>
        <taxon>Prevotellaceae</taxon>
        <taxon>Prevotella</taxon>
    </lineage>
</organism>
<keyword evidence="1" id="KW-0732">Signal</keyword>
<dbReference type="PATRIC" id="fig|857291.3.peg.1388"/>
<feature type="domain" description="DUF4595" evidence="2">
    <location>
        <begin position="56"/>
        <end position="246"/>
    </location>
</feature>
<dbReference type="RefSeq" id="WP_008823297.1">
    <property type="nucleotide sequence ID" value="NZ_JH376763.1"/>
</dbReference>
<keyword evidence="4" id="KW-1185">Reference proteome</keyword>
<dbReference type="Gene3D" id="2.180.10.10">
    <property type="entry name" value="RHS repeat-associated core"/>
    <property type="match status" value="1"/>
</dbReference>
<evidence type="ECO:0000313" key="3">
    <source>
        <dbReference type="EMBL" id="EHG16224.1"/>
    </source>
</evidence>
<feature type="chain" id="PRO_5003485012" description="DUF4595 domain-containing protein" evidence="1">
    <location>
        <begin position="22"/>
        <end position="260"/>
    </location>
</feature>
<dbReference type="EMBL" id="AFXP01000010">
    <property type="protein sequence ID" value="EHG16224.1"/>
    <property type="molecule type" value="Genomic_DNA"/>
</dbReference>
<evidence type="ECO:0000313" key="4">
    <source>
        <dbReference type="Proteomes" id="UP000004597"/>
    </source>
</evidence>
<dbReference type="STRING" id="857291.HMPREF9138_01386"/>
<gene>
    <name evidence="3" type="ORF">HMPREF9138_01386</name>
</gene>
<dbReference type="GeneID" id="66732269"/>
<dbReference type="Proteomes" id="UP000004597">
    <property type="component" value="Unassembled WGS sequence"/>
</dbReference>
<comment type="caution">
    <text evidence="3">The sequence shown here is derived from an EMBL/GenBank/DDBJ whole genome shotgun (WGS) entry which is preliminary data.</text>
</comment>
<protein>
    <recommendedName>
        <fullName evidence="2">DUF4595 domain-containing protein</fullName>
    </recommendedName>
</protein>
<reference evidence="3 4" key="1">
    <citation type="submission" date="2011-10" db="EMBL/GenBank/DDBJ databases">
        <title>The Genome Sequence of Prevotella histicola F0411.</title>
        <authorList>
            <consortium name="The Broad Institute Genome Sequencing Platform"/>
            <person name="Earl A."/>
            <person name="Ward D."/>
            <person name="Feldgarden M."/>
            <person name="Gevers D."/>
            <person name="Izard J."/>
            <person name="Ganesan A."/>
            <person name="Blanton J.M."/>
            <person name="Baranova O.V."/>
            <person name="Tanner A.C."/>
            <person name="Mathney J.M.J."/>
            <person name="Dewhirst F.E."/>
            <person name="Young S.K."/>
            <person name="Zeng Q."/>
            <person name="Gargeya S."/>
            <person name="Fitzgerald M."/>
            <person name="Haas B."/>
            <person name="Abouelleil A."/>
            <person name="Alvarado L."/>
            <person name="Arachchi H.M."/>
            <person name="Berlin A."/>
            <person name="Brown A."/>
            <person name="Chapman S.B."/>
            <person name="Chen Z."/>
            <person name="Dunbar C."/>
            <person name="Freedman E."/>
            <person name="Gearin G."/>
            <person name="Gellesch M."/>
            <person name="Goldberg J."/>
            <person name="Griggs A."/>
            <person name="Gujja S."/>
            <person name="Heiman D."/>
            <person name="Howarth C."/>
            <person name="Larson L."/>
            <person name="Lui A."/>
            <person name="MacDonald P.J.P."/>
            <person name="Montmayeur A."/>
            <person name="Murphy C."/>
            <person name="Neiman D."/>
            <person name="Pearson M."/>
            <person name="Priest M."/>
            <person name="Roberts A."/>
            <person name="Saif S."/>
            <person name="Shea T."/>
            <person name="Shenoy N."/>
            <person name="Sisk P."/>
            <person name="Stolte C."/>
            <person name="Sykes S."/>
            <person name="Wortman J."/>
            <person name="Nusbaum C."/>
            <person name="Birren B."/>
        </authorList>
    </citation>
    <scope>NUCLEOTIDE SEQUENCE [LARGE SCALE GENOMIC DNA]</scope>
    <source>
        <strain evidence="3 4">F0411</strain>
    </source>
</reference>
<dbReference type="Pfam" id="PF15283">
    <property type="entry name" value="DUF4595"/>
    <property type="match status" value="1"/>
</dbReference>
<accession>G6AGG5</accession>